<dbReference type="CDD" id="cd10719">
    <property type="entry name" value="DnaJ_zf"/>
    <property type="match status" value="1"/>
</dbReference>
<feature type="domain" description="CR-type" evidence="15">
    <location>
        <begin position="132"/>
        <end position="214"/>
    </location>
</feature>
<evidence type="ECO:0000313" key="17">
    <source>
        <dbReference type="Proteomes" id="UP000503399"/>
    </source>
</evidence>
<feature type="binding site" evidence="12">
    <location>
        <position position="205"/>
    </location>
    <ligand>
        <name>Zn(2+)</name>
        <dbReference type="ChEBI" id="CHEBI:29105"/>
        <label>1</label>
    </ligand>
</feature>
<evidence type="ECO:0000259" key="15">
    <source>
        <dbReference type="PROSITE" id="PS51188"/>
    </source>
</evidence>
<comment type="cofactor">
    <cofactor evidence="12">
        <name>Zn(2+)</name>
        <dbReference type="ChEBI" id="CHEBI:29105"/>
    </cofactor>
    <text evidence="12">Binds 2 Zn(2+) ions per monomer.</text>
</comment>
<feature type="repeat" description="CXXCXGXG motif" evidence="12">
    <location>
        <begin position="162"/>
        <end position="169"/>
    </location>
</feature>
<gene>
    <name evidence="12 16" type="primary">dnaJ</name>
    <name evidence="16" type="ORF">R50_2137</name>
</gene>
<evidence type="ECO:0000256" key="5">
    <source>
        <dbReference type="ARBA" id="ARBA00022771"/>
    </source>
</evidence>
<dbReference type="PROSITE" id="PS50076">
    <property type="entry name" value="DNAJ_2"/>
    <property type="match status" value="1"/>
</dbReference>
<keyword evidence="8 12" id="KW-0143">Chaperone</keyword>
<dbReference type="FunFam" id="1.10.287.110:FF:000034">
    <property type="entry name" value="Chaperone protein DnaJ"/>
    <property type="match status" value="1"/>
</dbReference>
<comment type="subcellular location">
    <subcellularLocation>
        <location evidence="12">Cytoplasm</location>
    </subcellularLocation>
</comment>
<dbReference type="GO" id="GO:0006260">
    <property type="term" value="P:DNA replication"/>
    <property type="evidence" value="ECO:0007669"/>
    <property type="project" value="UniProtKB-KW"/>
</dbReference>
<evidence type="ECO:0000256" key="13">
    <source>
        <dbReference type="PROSITE-ProRule" id="PRU00546"/>
    </source>
</evidence>
<feature type="binding site" evidence="12">
    <location>
        <position position="202"/>
    </location>
    <ligand>
        <name>Zn(2+)</name>
        <dbReference type="ChEBI" id="CHEBI:29105"/>
        <label>1</label>
    </ligand>
</feature>
<keyword evidence="5 12" id="KW-0863">Zinc-finger</keyword>
<protein>
    <recommendedName>
        <fullName evidence="11 12">Chaperone protein DnaJ</fullName>
    </recommendedName>
</protein>
<dbReference type="InterPro" id="IPR036410">
    <property type="entry name" value="HSP_DnaJ_Cys-rich_dom_sf"/>
</dbReference>
<evidence type="ECO:0000256" key="11">
    <source>
        <dbReference type="ARBA" id="ARBA00067609"/>
    </source>
</evidence>
<dbReference type="GO" id="GO:0031072">
    <property type="term" value="F:heat shock protein binding"/>
    <property type="evidence" value="ECO:0007669"/>
    <property type="project" value="InterPro"/>
</dbReference>
<keyword evidence="1 12" id="KW-0963">Cytoplasm</keyword>
<keyword evidence="4 12" id="KW-0677">Repeat</keyword>
<dbReference type="SUPFAM" id="SSF49493">
    <property type="entry name" value="HSP40/DnaJ peptide-binding domain"/>
    <property type="match status" value="2"/>
</dbReference>
<organism evidence="16 17">
    <name type="scientific">Candidatus Hydrogenisulfobacillus filiaventi</name>
    <dbReference type="NCBI Taxonomy" id="2707344"/>
    <lineage>
        <taxon>Bacteria</taxon>
        <taxon>Bacillati</taxon>
        <taxon>Bacillota</taxon>
        <taxon>Clostridia</taxon>
        <taxon>Eubacteriales</taxon>
        <taxon>Clostridiales Family XVII. Incertae Sedis</taxon>
        <taxon>Candidatus Hydrogenisulfobacillus</taxon>
    </lineage>
</organism>
<evidence type="ECO:0000256" key="8">
    <source>
        <dbReference type="ARBA" id="ARBA00023186"/>
    </source>
</evidence>
<dbReference type="NCBIfam" id="TIGR02349">
    <property type="entry name" value="DnaJ_bact"/>
    <property type="match status" value="1"/>
</dbReference>
<dbReference type="CDD" id="cd06257">
    <property type="entry name" value="DnaJ"/>
    <property type="match status" value="1"/>
</dbReference>
<dbReference type="GO" id="GO:0051082">
    <property type="term" value="F:unfolded protein binding"/>
    <property type="evidence" value="ECO:0007669"/>
    <property type="project" value="UniProtKB-UniRule"/>
</dbReference>
<feature type="repeat" description="CXXCXGXG motif" evidence="12">
    <location>
        <begin position="202"/>
        <end position="209"/>
    </location>
</feature>
<name>A0A6F8ZIZ4_9FIRM</name>
<dbReference type="PROSITE" id="PS00636">
    <property type="entry name" value="DNAJ_1"/>
    <property type="match status" value="1"/>
</dbReference>
<evidence type="ECO:0000259" key="14">
    <source>
        <dbReference type="PROSITE" id="PS50076"/>
    </source>
</evidence>
<dbReference type="PRINTS" id="PR00625">
    <property type="entry name" value="JDOMAIN"/>
</dbReference>
<feature type="binding site" evidence="12">
    <location>
        <position position="145"/>
    </location>
    <ligand>
        <name>Zn(2+)</name>
        <dbReference type="ChEBI" id="CHEBI:29105"/>
        <label>1</label>
    </ligand>
</feature>
<feature type="binding site" evidence="12">
    <location>
        <position position="162"/>
    </location>
    <ligand>
        <name>Zn(2+)</name>
        <dbReference type="ChEBI" id="CHEBI:29105"/>
        <label>2</label>
    </ligand>
</feature>
<dbReference type="SUPFAM" id="SSF57938">
    <property type="entry name" value="DnaJ/Hsp40 cysteine-rich domain"/>
    <property type="match status" value="1"/>
</dbReference>
<dbReference type="EMBL" id="LR778114">
    <property type="protein sequence ID" value="CAB1129634.1"/>
    <property type="molecule type" value="Genomic_DNA"/>
</dbReference>
<dbReference type="Gene3D" id="6.20.20.10">
    <property type="match status" value="2"/>
</dbReference>
<feature type="zinc finger region" description="CR-type" evidence="13">
    <location>
        <begin position="132"/>
        <end position="214"/>
    </location>
</feature>
<evidence type="ECO:0000256" key="12">
    <source>
        <dbReference type="HAMAP-Rule" id="MF_01152"/>
    </source>
</evidence>
<feature type="binding site" evidence="12">
    <location>
        <position position="188"/>
    </location>
    <ligand>
        <name>Zn(2+)</name>
        <dbReference type="ChEBI" id="CHEBI:29105"/>
        <label>2</label>
    </ligand>
</feature>
<comment type="subunit">
    <text evidence="12">Homodimer.</text>
</comment>
<evidence type="ECO:0000313" key="16">
    <source>
        <dbReference type="EMBL" id="CAB1129634.1"/>
    </source>
</evidence>
<keyword evidence="7 12" id="KW-0346">Stress response</keyword>
<evidence type="ECO:0000256" key="4">
    <source>
        <dbReference type="ARBA" id="ARBA00022737"/>
    </source>
</evidence>
<proteinExistence type="inferred from homology"/>
<feature type="binding site" evidence="12">
    <location>
        <position position="165"/>
    </location>
    <ligand>
        <name>Zn(2+)</name>
        <dbReference type="ChEBI" id="CHEBI:29105"/>
        <label>2</label>
    </ligand>
</feature>
<dbReference type="Gene3D" id="1.10.287.110">
    <property type="entry name" value="DnaJ domain"/>
    <property type="match status" value="1"/>
</dbReference>
<dbReference type="FunFam" id="2.60.260.20:FF:000005">
    <property type="entry name" value="Chaperone protein dnaJ 1, mitochondrial"/>
    <property type="match status" value="1"/>
</dbReference>
<dbReference type="AlphaFoldDB" id="A0A6F8ZIZ4"/>
<dbReference type="GO" id="GO:0005524">
    <property type="term" value="F:ATP binding"/>
    <property type="evidence" value="ECO:0007669"/>
    <property type="project" value="InterPro"/>
</dbReference>
<evidence type="ECO:0000256" key="10">
    <source>
        <dbReference type="ARBA" id="ARBA00061004"/>
    </source>
</evidence>
<dbReference type="InterPro" id="IPR012724">
    <property type="entry name" value="DnaJ"/>
</dbReference>
<dbReference type="GO" id="GO:0042026">
    <property type="term" value="P:protein refolding"/>
    <property type="evidence" value="ECO:0007669"/>
    <property type="project" value="TreeGrafter"/>
</dbReference>
<comment type="domain">
    <text evidence="12">The J domain is necessary and sufficient to stimulate DnaK ATPase activity. Zinc center 1 plays an important role in the autonomous, DnaK-independent chaperone activity of DnaJ. Zinc center 2 is essential for interaction with DnaK and for DnaJ activity.</text>
</comment>
<feature type="domain" description="J" evidence="14">
    <location>
        <begin position="5"/>
        <end position="70"/>
    </location>
</feature>
<comment type="similarity">
    <text evidence="10 12">Belongs to the DnaJ family.</text>
</comment>
<dbReference type="PANTHER" id="PTHR43096">
    <property type="entry name" value="DNAJ HOMOLOG 1, MITOCHONDRIAL-RELATED"/>
    <property type="match status" value="1"/>
</dbReference>
<reference evidence="16 17" key="1">
    <citation type="submission" date="2020-02" db="EMBL/GenBank/DDBJ databases">
        <authorList>
            <person name="Hogendoorn C."/>
        </authorList>
    </citation>
    <scope>NUCLEOTIDE SEQUENCE [LARGE SCALE GENOMIC DNA]</scope>
    <source>
        <strain evidence="16">R501</strain>
    </source>
</reference>
<dbReference type="Proteomes" id="UP000503399">
    <property type="component" value="Chromosome"/>
</dbReference>
<evidence type="ECO:0000256" key="1">
    <source>
        <dbReference type="ARBA" id="ARBA00022490"/>
    </source>
</evidence>
<dbReference type="PROSITE" id="PS51188">
    <property type="entry name" value="ZF_CR"/>
    <property type="match status" value="1"/>
</dbReference>
<comment type="function">
    <text evidence="9 12">Participates actively in the response to hyperosmotic and heat shock by preventing the aggregation of stress-denatured proteins and by disaggregating proteins, also in an autonomous, DnaK-independent fashion. Unfolded proteins bind initially to DnaJ; upon interaction with the DnaJ-bound protein, DnaK hydrolyzes its bound ATP, resulting in the formation of a stable complex. GrpE releases ADP from DnaK; ATP binding to DnaK triggers the release of the substrate protein, thus completing the reaction cycle. Several rounds of ATP-dependent interactions between DnaJ, DnaK and GrpE are required for fully efficient folding. Also involved, together with DnaK and GrpE, in the DNA replication of plasmids through activation of initiation proteins.</text>
</comment>
<dbReference type="FunFam" id="2.10.230.10:FF:000002">
    <property type="entry name" value="Molecular chaperone DnaJ"/>
    <property type="match status" value="1"/>
</dbReference>
<feature type="repeat" description="CXXCXGXG motif" evidence="12">
    <location>
        <begin position="188"/>
        <end position="195"/>
    </location>
</feature>
<dbReference type="Gene3D" id="2.60.260.20">
    <property type="entry name" value="Urease metallochaperone UreE, N-terminal domain"/>
    <property type="match status" value="2"/>
</dbReference>
<evidence type="ECO:0000256" key="3">
    <source>
        <dbReference type="ARBA" id="ARBA00022723"/>
    </source>
</evidence>
<dbReference type="GO" id="GO:0008270">
    <property type="term" value="F:zinc ion binding"/>
    <property type="evidence" value="ECO:0007669"/>
    <property type="project" value="UniProtKB-UniRule"/>
</dbReference>
<dbReference type="PANTHER" id="PTHR43096:SF48">
    <property type="entry name" value="CHAPERONE PROTEIN DNAJ"/>
    <property type="match status" value="1"/>
</dbReference>
<dbReference type="GO" id="GO:0009408">
    <property type="term" value="P:response to heat"/>
    <property type="evidence" value="ECO:0007669"/>
    <property type="project" value="InterPro"/>
</dbReference>
<accession>A0A6F8ZIZ4</accession>
<dbReference type="CDD" id="cd10747">
    <property type="entry name" value="DnaJ_C"/>
    <property type="match status" value="1"/>
</dbReference>
<dbReference type="HAMAP" id="MF_01152">
    <property type="entry name" value="DnaJ"/>
    <property type="match status" value="1"/>
</dbReference>
<keyword evidence="3 12" id="KW-0479">Metal-binding</keyword>
<keyword evidence="17" id="KW-1185">Reference proteome</keyword>
<dbReference type="InterPro" id="IPR002939">
    <property type="entry name" value="DnaJ_C"/>
</dbReference>
<dbReference type="NCBIfam" id="NF008035">
    <property type="entry name" value="PRK10767.1"/>
    <property type="match status" value="1"/>
</dbReference>
<keyword evidence="2 12" id="KW-0235">DNA replication</keyword>
<evidence type="ECO:0000256" key="9">
    <source>
        <dbReference type="ARBA" id="ARBA00053423"/>
    </source>
</evidence>
<sequence>MAKRDYYEVLGVSRNASQDEIKRAYRQLARKLHPDANPGDPTAEERFKEINEAYEVLSDPEKRSRYDAFGTQGPQAGAGFRPGSDMGGFGDLFDMFFGSMGMGAERGRRAGPERGDDLRYDLTITLEDVMQGAEREIRIVREEVCPTCGGTGAQPGTQPERCPQCHGSGQVQQVRESFFGRMVTVHTCPRCHGTGRIIAHPCHACHGSGRVRAERRLVITIPPGADEDRPLRVAGEGAAGRRGGPPGDLYVVLHVEPHERFRREGDDLWTDLTVSFAQAALGAEIPLAGLTGEESVPIPPGTQSGEVLTLRGKGLPHLGSPQVRGDLKVRVQVAVPRRLSARERELLHQWAALRHEPVAGHDDKGFLRRVKDALGR</sequence>
<dbReference type="InterPro" id="IPR018253">
    <property type="entry name" value="DnaJ_domain_CS"/>
</dbReference>
<evidence type="ECO:0000256" key="7">
    <source>
        <dbReference type="ARBA" id="ARBA00023016"/>
    </source>
</evidence>
<keyword evidence="6 12" id="KW-0862">Zinc</keyword>
<evidence type="ECO:0000256" key="2">
    <source>
        <dbReference type="ARBA" id="ARBA00022705"/>
    </source>
</evidence>
<dbReference type="GO" id="GO:0005737">
    <property type="term" value="C:cytoplasm"/>
    <property type="evidence" value="ECO:0007669"/>
    <property type="project" value="UniProtKB-SubCell"/>
</dbReference>
<evidence type="ECO:0000256" key="6">
    <source>
        <dbReference type="ARBA" id="ARBA00022833"/>
    </source>
</evidence>
<feature type="binding site" evidence="12">
    <location>
        <position position="148"/>
    </location>
    <ligand>
        <name>Zn(2+)</name>
        <dbReference type="ChEBI" id="CHEBI:29105"/>
        <label>1</label>
    </ligand>
</feature>
<dbReference type="Pfam" id="PF01556">
    <property type="entry name" value="DnaJ_C"/>
    <property type="match status" value="1"/>
</dbReference>
<dbReference type="InterPro" id="IPR001623">
    <property type="entry name" value="DnaJ_domain"/>
</dbReference>
<dbReference type="InterPro" id="IPR036869">
    <property type="entry name" value="J_dom_sf"/>
</dbReference>
<dbReference type="Pfam" id="PF00226">
    <property type="entry name" value="DnaJ"/>
    <property type="match status" value="1"/>
</dbReference>
<feature type="repeat" description="CXXCXGXG motif" evidence="12">
    <location>
        <begin position="145"/>
        <end position="152"/>
    </location>
</feature>
<dbReference type="KEGG" id="hfv:R50_2137"/>
<dbReference type="Pfam" id="PF00684">
    <property type="entry name" value="DnaJ_CXXCXGXG"/>
    <property type="match status" value="1"/>
</dbReference>
<dbReference type="SUPFAM" id="SSF46565">
    <property type="entry name" value="Chaperone J-domain"/>
    <property type="match status" value="1"/>
</dbReference>
<dbReference type="InterPro" id="IPR008971">
    <property type="entry name" value="HSP40/DnaJ_pept-bd"/>
</dbReference>
<dbReference type="SMART" id="SM00271">
    <property type="entry name" value="DnaJ"/>
    <property type="match status" value="1"/>
</dbReference>
<dbReference type="InterPro" id="IPR001305">
    <property type="entry name" value="HSP_DnaJ_Cys-rich_dom"/>
</dbReference>
<feature type="binding site" evidence="12">
    <location>
        <position position="191"/>
    </location>
    <ligand>
        <name>Zn(2+)</name>
        <dbReference type="ChEBI" id="CHEBI:29105"/>
        <label>2</label>
    </ligand>
</feature>